<dbReference type="RefSeq" id="WP_225623674.1">
    <property type="nucleotide sequence ID" value="NZ_CP027557.1"/>
</dbReference>
<evidence type="ECO:0000256" key="2">
    <source>
        <dbReference type="ARBA" id="ARBA00006679"/>
    </source>
</evidence>
<name>A0AAW4XKA3_RHORH</name>
<dbReference type="PANTHER" id="PTHR33452">
    <property type="entry name" value="OXIDOREDUCTASE CATD-RELATED"/>
    <property type="match status" value="1"/>
</dbReference>
<keyword evidence="6 7" id="KW-0472">Membrane</keyword>
<keyword evidence="5 7" id="KW-1133">Transmembrane helix</keyword>
<gene>
    <name evidence="8" type="ORF">LQ384_20510</name>
</gene>
<dbReference type="InterPro" id="IPR051907">
    <property type="entry name" value="DoxX-like_oxidoreductase"/>
</dbReference>
<dbReference type="Proteomes" id="UP001198630">
    <property type="component" value="Unassembled WGS sequence"/>
</dbReference>
<evidence type="ECO:0000256" key="6">
    <source>
        <dbReference type="ARBA" id="ARBA00023136"/>
    </source>
</evidence>
<feature type="transmembrane region" description="Helical" evidence="7">
    <location>
        <begin position="140"/>
        <end position="160"/>
    </location>
</feature>
<organism evidence="8 9">
    <name type="scientific">Rhodococcus rhodochrous</name>
    <dbReference type="NCBI Taxonomy" id="1829"/>
    <lineage>
        <taxon>Bacteria</taxon>
        <taxon>Bacillati</taxon>
        <taxon>Actinomycetota</taxon>
        <taxon>Actinomycetes</taxon>
        <taxon>Mycobacteriales</taxon>
        <taxon>Nocardiaceae</taxon>
        <taxon>Rhodococcus</taxon>
    </lineage>
</organism>
<dbReference type="InterPro" id="IPR032808">
    <property type="entry name" value="DoxX"/>
</dbReference>
<comment type="caution">
    <text evidence="8">The sequence shown here is derived from an EMBL/GenBank/DDBJ whole genome shotgun (WGS) entry which is preliminary data.</text>
</comment>
<feature type="transmembrane region" description="Helical" evidence="7">
    <location>
        <begin position="65"/>
        <end position="90"/>
    </location>
</feature>
<sequence>MDTELDLAMLVLRIALGGMLIVHGANKIFGSGGLTGTAGWFESLGLRPGRLHAALAAYTEIGAGALLLLGLLTPVASAAFIGLMLVAALTDHRGKGYFVFKGGWEYTLLVGMVAVVPALVGPGRWSLDHAIGFEFFGLGWAGLSVAVGVLAAAGLMAVFYRPRATVS</sequence>
<dbReference type="Pfam" id="PF07681">
    <property type="entry name" value="DoxX"/>
    <property type="match status" value="1"/>
</dbReference>
<proteinExistence type="inferred from homology"/>
<evidence type="ECO:0000256" key="3">
    <source>
        <dbReference type="ARBA" id="ARBA00022475"/>
    </source>
</evidence>
<dbReference type="PANTHER" id="PTHR33452:SF1">
    <property type="entry name" value="INNER MEMBRANE PROTEIN YPHA-RELATED"/>
    <property type="match status" value="1"/>
</dbReference>
<feature type="transmembrane region" description="Helical" evidence="7">
    <location>
        <begin position="7"/>
        <end position="25"/>
    </location>
</feature>
<evidence type="ECO:0000313" key="8">
    <source>
        <dbReference type="EMBL" id="MCD2113497.1"/>
    </source>
</evidence>
<feature type="transmembrane region" description="Helical" evidence="7">
    <location>
        <begin position="102"/>
        <end position="120"/>
    </location>
</feature>
<accession>A0AAW4XKA3</accession>
<dbReference type="AlphaFoldDB" id="A0AAW4XKA3"/>
<reference evidence="8" key="1">
    <citation type="submission" date="2021-11" db="EMBL/GenBank/DDBJ databases">
        <title>Development of a sustainable strategy for remediation of hydrocarbon-contaminated territories based on the waste exchange concept.</title>
        <authorList>
            <person name="Elkin A."/>
        </authorList>
    </citation>
    <scope>NUCLEOTIDE SEQUENCE</scope>
    <source>
        <strain evidence="8">IEGM 757</strain>
    </source>
</reference>
<evidence type="ECO:0000256" key="1">
    <source>
        <dbReference type="ARBA" id="ARBA00004651"/>
    </source>
</evidence>
<evidence type="ECO:0000256" key="7">
    <source>
        <dbReference type="SAM" id="Phobius"/>
    </source>
</evidence>
<keyword evidence="4 7" id="KW-0812">Transmembrane</keyword>
<dbReference type="EMBL" id="JAJNCO010000012">
    <property type="protein sequence ID" value="MCD2113497.1"/>
    <property type="molecule type" value="Genomic_DNA"/>
</dbReference>
<protein>
    <submittedName>
        <fullName evidence="8">DoxX family protein</fullName>
    </submittedName>
</protein>
<keyword evidence="3" id="KW-1003">Cell membrane</keyword>
<comment type="subcellular location">
    <subcellularLocation>
        <location evidence="1">Cell membrane</location>
        <topology evidence="1">Multi-pass membrane protein</topology>
    </subcellularLocation>
</comment>
<evidence type="ECO:0000313" key="9">
    <source>
        <dbReference type="Proteomes" id="UP001198630"/>
    </source>
</evidence>
<evidence type="ECO:0000256" key="4">
    <source>
        <dbReference type="ARBA" id="ARBA00022692"/>
    </source>
</evidence>
<dbReference type="GO" id="GO:0005886">
    <property type="term" value="C:plasma membrane"/>
    <property type="evidence" value="ECO:0007669"/>
    <property type="project" value="UniProtKB-SubCell"/>
</dbReference>
<evidence type="ECO:0000256" key="5">
    <source>
        <dbReference type="ARBA" id="ARBA00022989"/>
    </source>
</evidence>
<comment type="similarity">
    <text evidence="2">Belongs to the DoxX family.</text>
</comment>